<dbReference type="InterPro" id="IPR011008">
    <property type="entry name" value="Dimeric_a/b-barrel"/>
</dbReference>
<evidence type="ECO:0000256" key="1">
    <source>
        <dbReference type="ARBA" id="ARBA00007689"/>
    </source>
</evidence>
<evidence type="ECO:0000313" key="4">
    <source>
        <dbReference type="Proteomes" id="UP000529783"/>
    </source>
</evidence>
<dbReference type="Gene3D" id="3.30.70.1060">
    <property type="entry name" value="Dimeric alpha+beta barrel"/>
    <property type="match status" value="1"/>
</dbReference>
<reference evidence="3 4" key="1">
    <citation type="submission" date="2020-07" db="EMBL/GenBank/DDBJ databases">
        <title>Sequencing the genomes of 1000 actinobacteria strains.</title>
        <authorList>
            <person name="Klenk H.-P."/>
        </authorList>
    </citation>
    <scope>NUCLEOTIDE SEQUENCE [LARGE SCALE GENOMIC DNA]</scope>
    <source>
        <strain evidence="3 4">DSM 40398</strain>
    </source>
</reference>
<accession>A0A7Y9EHU1</accession>
<dbReference type="Proteomes" id="UP000529783">
    <property type="component" value="Unassembled WGS sequence"/>
</dbReference>
<dbReference type="PANTHER" id="PTHR35174:SF3">
    <property type="entry name" value="BLL7171 PROTEIN"/>
    <property type="match status" value="1"/>
</dbReference>
<organism evidence="3 4">
    <name type="scientific">Actinomadura luteofluorescens</name>
    <dbReference type="NCBI Taxonomy" id="46163"/>
    <lineage>
        <taxon>Bacteria</taxon>
        <taxon>Bacillati</taxon>
        <taxon>Actinomycetota</taxon>
        <taxon>Actinomycetes</taxon>
        <taxon>Streptosporangiales</taxon>
        <taxon>Thermomonosporaceae</taxon>
        <taxon>Actinomadura</taxon>
    </lineage>
</organism>
<dbReference type="AlphaFoldDB" id="A0A7Y9EHU1"/>
<proteinExistence type="inferred from homology"/>
<gene>
    <name evidence="3" type="ORF">BJY14_003925</name>
</gene>
<dbReference type="RefSeq" id="WP_179844940.1">
    <property type="nucleotide sequence ID" value="NZ_BAAASW010000008.1"/>
</dbReference>
<comment type="similarity">
    <text evidence="1">Belongs to the YciI family.</text>
</comment>
<dbReference type="Pfam" id="PF03795">
    <property type="entry name" value="YCII"/>
    <property type="match status" value="1"/>
</dbReference>
<dbReference type="SUPFAM" id="SSF54909">
    <property type="entry name" value="Dimeric alpha+beta barrel"/>
    <property type="match status" value="1"/>
</dbReference>
<evidence type="ECO:0000313" key="3">
    <source>
        <dbReference type="EMBL" id="NYD47942.1"/>
    </source>
</evidence>
<name>A0A7Y9EHU1_9ACTN</name>
<sequence>MHYLMLICGNEEWEPSPAELAAVIADTEAWVKEMDGRGVRRFGDRLRPTGTATTVRVRDGETLLSDGPFAETKEQILGFDLIDCADLEEALDIASRHPSARLGSIEVRPLWPFGED</sequence>
<protein>
    <recommendedName>
        <fullName evidence="2">YCII-related domain-containing protein</fullName>
    </recommendedName>
</protein>
<dbReference type="EMBL" id="JACCBA010000001">
    <property type="protein sequence ID" value="NYD47942.1"/>
    <property type="molecule type" value="Genomic_DNA"/>
</dbReference>
<dbReference type="InterPro" id="IPR005545">
    <property type="entry name" value="YCII"/>
</dbReference>
<evidence type="ECO:0000259" key="2">
    <source>
        <dbReference type="Pfam" id="PF03795"/>
    </source>
</evidence>
<dbReference type="PANTHER" id="PTHR35174">
    <property type="entry name" value="BLL7171 PROTEIN-RELATED"/>
    <property type="match status" value="1"/>
</dbReference>
<keyword evidence="4" id="KW-1185">Reference proteome</keyword>
<comment type="caution">
    <text evidence="3">The sequence shown here is derived from an EMBL/GenBank/DDBJ whole genome shotgun (WGS) entry which is preliminary data.</text>
</comment>
<feature type="domain" description="YCII-related" evidence="2">
    <location>
        <begin position="1"/>
        <end position="113"/>
    </location>
</feature>